<feature type="compositionally biased region" description="Polar residues" evidence="1">
    <location>
        <begin position="34"/>
        <end position="49"/>
    </location>
</feature>
<evidence type="ECO:0000313" key="2">
    <source>
        <dbReference type="EMBL" id="GFY02878.1"/>
    </source>
</evidence>
<dbReference type="EMBL" id="BMAU01021233">
    <property type="protein sequence ID" value="GFY02878.1"/>
    <property type="molecule type" value="Genomic_DNA"/>
</dbReference>
<dbReference type="AlphaFoldDB" id="A0A8X6S147"/>
<evidence type="ECO:0000313" key="3">
    <source>
        <dbReference type="Proteomes" id="UP000887159"/>
    </source>
</evidence>
<feature type="region of interest" description="Disordered" evidence="1">
    <location>
        <begin position="34"/>
        <end position="55"/>
    </location>
</feature>
<dbReference type="Proteomes" id="UP000887159">
    <property type="component" value="Unassembled WGS sequence"/>
</dbReference>
<proteinExistence type="predicted"/>
<protein>
    <submittedName>
        <fullName evidence="2">Uncharacterized protein</fullName>
    </submittedName>
</protein>
<gene>
    <name evidence="2" type="ORF">TNCV_3507581</name>
</gene>
<organism evidence="2 3">
    <name type="scientific">Trichonephila clavipes</name>
    <name type="common">Golden silk orbweaver</name>
    <name type="synonym">Nephila clavipes</name>
    <dbReference type="NCBI Taxonomy" id="2585209"/>
    <lineage>
        <taxon>Eukaryota</taxon>
        <taxon>Metazoa</taxon>
        <taxon>Ecdysozoa</taxon>
        <taxon>Arthropoda</taxon>
        <taxon>Chelicerata</taxon>
        <taxon>Arachnida</taxon>
        <taxon>Araneae</taxon>
        <taxon>Araneomorphae</taxon>
        <taxon>Entelegynae</taxon>
        <taxon>Araneoidea</taxon>
        <taxon>Nephilidae</taxon>
        <taxon>Trichonephila</taxon>
    </lineage>
</organism>
<accession>A0A8X6S147</accession>
<keyword evidence="3" id="KW-1185">Reference proteome</keyword>
<sequence>MAESFSFTKSGSALHHFPKKTLLCITFAEQQQQQNFPSSETEGTQSMQNDSEERKSKLKRIVNHYKWKTEIPLYKTCAIVTPPELFPATKKPHSPGKFHAKIVEVEVDGVAIYRPFGEFHRANSYCHLYGTQGLGQRQAFF</sequence>
<name>A0A8X6S147_TRICX</name>
<reference evidence="2" key="1">
    <citation type="submission" date="2020-08" db="EMBL/GenBank/DDBJ databases">
        <title>Multicomponent nature underlies the extraordinary mechanical properties of spider dragline silk.</title>
        <authorList>
            <person name="Kono N."/>
            <person name="Nakamura H."/>
            <person name="Mori M."/>
            <person name="Yoshida Y."/>
            <person name="Ohtoshi R."/>
            <person name="Malay A.D."/>
            <person name="Moran D.A.P."/>
            <person name="Tomita M."/>
            <person name="Numata K."/>
            <person name="Arakawa K."/>
        </authorList>
    </citation>
    <scope>NUCLEOTIDE SEQUENCE</scope>
</reference>
<evidence type="ECO:0000256" key="1">
    <source>
        <dbReference type="SAM" id="MobiDB-lite"/>
    </source>
</evidence>
<comment type="caution">
    <text evidence="2">The sequence shown here is derived from an EMBL/GenBank/DDBJ whole genome shotgun (WGS) entry which is preliminary data.</text>
</comment>